<dbReference type="EMBL" id="CAKOGL010000007">
    <property type="protein sequence ID" value="CAH2088087.1"/>
    <property type="molecule type" value="Genomic_DNA"/>
</dbReference>
<sequence length="355" mass="41448">MIQTSPNSMMFCHLWAEAVNTSVYVLNRTSKSKQESQSPYESFHKREVNINDLKGVFGERVFVHIPKEKRLKWDDKGEEAIFVGYEDTKGFRVYYEKRREVHTRRDVVFMEGKRIEEPKRDQKEVMEEVVLLDMSSEDEKIEQHEESEEEFHDTNTDEGEEQDKTPERTENIPERTENISERTEEGRNQNETEYQTTGIGSQNSATEDQNQGQRSKRKIIKPNKLEDYYLDSNVDEIIGYVDSDWGGCNDQAEFIALCSATSEACWLKDILFIFGFDIKIVIFEDNQSTIKMAQMATGNSRVKHLEIKLSFVKEKLDKNIIELRYINTSDQLADILTKALGGTLFRKLRDRLFSK</sequence>
<evidence type="ECO:0000256" key="9">
    <source>
        <dbReference type="ARBA" id="ARBA00023172"/>
    </source>
</evidence>
<evidence type="ECO:0000256" key="2">
    <source>
        <dbReference type="ARBA" id="ARBA00022723"/>
    </source>
</evidence>
<accession>A0AAU9TRF7</accession>
<evidence type="ECO:0000259" key="11">
    <source>
        <dbReference type="Pfam" id="PF25597"/>
    </source>
</evidence>
<dbReference type="GO" id="GO:0016787">
    <property type="term" value="F:hydrolase activity"/>
    <property type="evidence" value="ECO:0007669"/>
    <property type="project" value="UniProtKB-KW"/>
</dbReference>
<dbReference type="GO" id="GO:0015074">
    <property type="term" value="P:DNA integration"/>
    <property type="evidence" value="ECO:0007669"/>
    <property type="project" value="UniProtKB-KW"/>
</dbReference>
<feature type="compositionally biased region" description="Acidic residues" evidence="10">
    <location>
        <begin position="145"/>
        <end position="161"/>
    </location>
</feature>
<feature type="compositionally biased region" description="Polar residues" evidence="10">
    <location>
        <begin position="191"/>
        <end position="213"/>
    </location>
</feature>
<dbReference type="GO" id="GO:0003887">
    <property type="term" value="F:DNA-directed DNA polymerase activity"/>
    <property type="evidence" value="ECO:0007669"/>
    <property type="project" value="UniProtKB-KW"/>
</dbReference>
<comment type="caution">
    <text evidence="12">The sequence shown here is derived from an EMBL/GenBank/DDBJ whole genome shotgun (WGS) entry which is preliminary data.</text>
</comment>
<dbReference type="GO" id="GO:0003964">
    <property type="term" value="F:RNA-directed DNA polymerase activity"/>
    <property type="evidence" value="ECO:0007669"/>
    <property type="project" value="UniProtKB-KW"/>
</dbReference>
<dbReference type="GO" id="GO:0046872">
    <property type="term" value="F:metal ion binding"/>
    <property type="evidence" value="ECO:0007669"/>
    <property type="project" value="UniProtKB-KW"/>
</dbReference>
<evidence type="ECO:0000256" key="5">
    <source>
        <dbReference type="ARBA" id="ARBA00022842"/>
    </source>
</evidence>
<dbReference type="GO" id="GO:0004519">
    <property type="term" value="F:endonuclease activity"/>
    <property type="evidence" value="ECO:0007669"/>
    <property type="project" value="UniProtKB-KW"/>
</dbReference>
<feature type="compositionally biased region" description="Basic and acidic residues" evidence="10">
    <location>
        <begin position="162"/>
        <end position="190"/>
    </location>
</feature>
<keyword evidence="8" id="KW-0239">DNA-directed DNA polymerase</keyword>
<evidence type="ECO:0000256" key="4">
    <source>
        <dbReference type="ARBA" id="ARBA00022801"/>
    </source>
</evidence>
<keyword evidence="7" id="KW-0695">RNA-directed DNA polymerase</keyword>
<evidence type="ECO:0000256" key="8">
    <source>
        <dbReference type="ARBA" id="ARBA00022932"/>
    </source>
</evidence>
<gene>
    <name evidence="12" type="ORF">EEDITHA_LOCUS4281</name>
</gene>
<keyword evidence="13" id="KW-1185">Reference proteome</keyword>
<keyword evidence="8" id="KW-0548">Nucleotidyltransferase</keyword>
<evidence type="ECO:0000256" key="3">
    <source>
        <dbReference type="ARBA" id="ARBA00022759"/>
    </source>
</evidence>
<dbReference type="InterPro" id="IPR057670">
    <property type="entry name" value="SH3_retrovirus"/>
</dbReference>
<dbReference type="AlphaFoldDB" id="A0AAU9TRF7"/>
<keyword evidence="6" id="KW-0229">DNA integration</keyword>
<dbReference type="PANTHER" id="PTHR42648:SF11">
    <property type="entry name" value="TRANSPOSON TY4-P GAG-POL POLYPROTEIN"/>
    <property type="match status" value="1"/>
</dbReference>
<evidence type="ECO:0000313" key="12">
    <source>
        <dbReference type="EMBL" id="CAH2088087.1"/>
    </source>
</evidence>
<dbReference type="PANTHER" id="PTHR42648">
    <property type="entry name" value="TRANSPOSASE, PUTATIVE-RELATED"/>
    <property type="match status" value="1"/>
</dbReference>
<keyword evidence="4" id="KW-0378">Hydrolase</keyword>
<dbReference type="GO" id="GO:0006310">
    <property type="term" value="P:DNA recombination"/>
    <property type="evidence" value="ECO:0007669"/>
    <property type="project" value="UniProtKB-KW"/>
</dbReference>
<feature type="region of interest" description="Disordered" evidence="10">
    <location>
        <begin position="133"/>
        <end position="218"/>
    </location>
</feature>
<organism evidence="12 13">
    <name type="scientific">Euphydryas editha</name>
    <name type="common">Edith's checkerspot</name>
    <dbReference type="NCBI Taxonomy" id="104508"/>
    <lineage>
        <taxon>Eukaryota</taxon>
        <taxon>Metazoa</taxon>
        <taxon>Ecdysozoa</taxon>
        <taxon>Arthropoda</taxon>
        <taxon>Hexapoda</taxon>
        <taxon>Insecta</taxon>
        <taxon>Pterygota</taxon>
        <taxon>Neoptera</taxon>
        <taxon>Endopterygota</taxon>
        <taxon>Lepidoptera</taxon>
        <taxon>Glossata</taxon>
        <taxon>Ditrysia</taxon>
        <taxon>Papilionoidea</taxon>
        <taxon>Nymphalidae</taxon>
        <taxon>Nymphalinae</taxon>
        <taxon>Euphydryas</taxon>
    </lineage>
</organism>
<keyword evidence="8" id="KW-0808">Transferase</keyword>
<evidence type="ECO:0000256" key="10">
    <source>
        <dbReference type="SAM" id="MobiDB-lite"/>
    </source>
</evidence>
<dbReference type="Proteomes" id="UP001153954">
    <property type="component" value="Unassembled WGS sequence"/>
</dbReference>
<evidence type="ECO:0000313" key="13">
    <source>
        <dbReference type="Proteomes" id="UP001153954"/>
    </source>
</evidence>
<keyword evidence="5" id="KW-0460">Magnesium</keyword>
<evidence type="ECO:0000256" key="7">
    <source>
        <dbReference type="ARBA" id="ARBA00022918"/>
    </source>
</evidence>
<evidence type="ECO:0000256" key="1">
    <source>
        <dbReference type="ARBA" id="ARBA00022722"/>
    </source>
</evidence>
<reference evidence="12" key="1">
    <citation type="submission" date="2022-03" db="EMBL/GenBank/DDBJ databases">
        <authorList>
            <person name="Tunstrom K."/>
        </authorList>
    </citation>
    <scope>NUCLEOTIDE SEQUENCE</scope>
</reference>
<feature type="domain" description="Retroviral polymerase SH3-like" evidence="11">
    <location>
        <begin position="60"/>
        <end position="118"/>
    </location>
</feature>
<keyword evidence="3" id="KW-0255">Endonuclease</keyword>
<protein>
    <recommendedName>
        <fullName evidence="11">Retroviral polymerase SH3-like domain-containing protein</fullName>
    </recommendedName>
</protein>
<proteinExistence type="predicted"/>
<keyword evidence="2" id="KW-0479">Metal-binding</keyword>
<name>A0AAU9TRF7_EUPED</name>
<dbReference type="InterPro" id="IPR039537">
    <property type="entry name" value="Retrotran_Ty1/copia-like"/>
</dbReference>
<evidence type="ECO:0000256" key="6">
    <source>
        <dbReference type="ARBA" id="ARBA00022908"/>
    </source>
</evidence>
<keyword evidence="9" id="KW-0233">DNA recombination</keyword>
<keyword evidence="1" id="KW-0540">Nuclease</keyword>
<dbReference type="CDD" id="cd09272">
    <property type="entry name" value="RNase_HI_RT_Ty1"/>
    <property type="match status" value="1"/>
</dbReference>
<dbReference type="Pfam" id="PF25597">
    <property type="entry name" value="SH3_retrovirus"/>
    <property type="match status" value="1"/>
</dbReference>